<feature type="region of interest" description="Disordered" evidence="2">
    <location>
        <begin position="211"/>
        <end position="296"/>
    </location>
</feature>
<evidence type="ECO:0000313" key="4">
    <source>
        <dbReference type="Proteomes" id="UP000267029"/>
    </source>
</evidence>
<dbReference type="EMBL" id="UXSR01005312">
    <property type="protein sequence ID" value="VDD80973.1"/>
    <property type="molecule type" value="Genomic_DNA"/>
</dbReference>
<feature type="compositionally biased region" description="Polar residues" evidence="2">
    <location>
        <begin position="537"/>
        <end position="552"/>
    </location>
</feature>
<feature type="compositionally biased region" description="Polar residues" evidence="2">
    <location>
        <begin position="351"/>
        <end position="360"/>
    </location>
</feature>
<organism evidence="3 4">
    <name type="scientific">Mesocestoides corti</name>
    <name type="common">Flatworm</name>
    <dbReference type="NCBI Taxonomy" id="53468"/>
    <lineage>
        <taxon>Eukaryota</taxon>
        <taxon>Metazoa</taxon>
        <taxon>Spiralia</taxon>
        <taxon>Lophotrochozoa</taxon>
        <taxon>Platyhelminthes</taxon>
        <taxon>Cestoda</taxon>
        <taxon>Eucestoda</taxon>
        <taxon>Cyclophyllidea</taxon>
        <taxon>Mesocestoididae</taxon>
        <taxon>Mesocestoides</taxon>
    </lineage>
</organism>
<dbReference type="OrthoDB" id="6269305at2759"/>
<reference evidence="3 4" key="1">
    <citation type="submission" date="2018-10" db="EMBL/GenBank/DDBJ databases">
        <authorList>
            <consortium name="Pathogen Informatics"/>
        </authorList>
    </citation>
    <scope>NUCLEOTIDE SEQUENCE [LARGE SCALE GENOMIC DNA]</scope>
</reference>
<accession>A0A0R3UHX1</accession>
<feature type="compositionally biased region" description="Basic and acidic residues" evidence="2">
    <location>
        <begin position="952"/>
        <end position="961"/>
    </location>
</feature>
<feature type="region of interest" description="Disordered" evidence="2">
    <location>
        <begin position="518"/>
        <end position="564"/>
    </location>
</feature>
<dbReference type="STRING" id="53468.A0A0R3UHX1"/>
<feature type="region of interest" description="Disordered" evidence="2">
    <location>
        <begin position="1034"/>
        <end position="1073"/>
    </location>
</feature>
<feature type="coiled-coil region" evidence="1">
    <location>
        <begin position="1168"/>
        <end position="1195"/>
    </location>
</feature>
<feature type="compositionally biased region" description="Polar residues" evidence="2">
    <location>
        <begin position="1050"/>
        <end position="1073"/>
    </location>
</feature>
<feature type="compositionally biased region" description="Polar residues" evidence="2">
    <location>
        <begin position="962"/>
        <end position="977"/>
    </location>
</feature>
<dbReference type="AlphaFoldDB" id="A0A0R3UHX1"/>
<dbReference type="Proteomes" id="UP000267029">
    <property type="component" value="Unassembled WGS sequence"/>
</dbReference>
<evidence type="ECO:0000256" key="1">
    <source>
        <dbReference type="SAM" id="Coils"/>
    </source>
</evidence>
<feature type="compositionally biased region" description="Polar residues" evidence="2">
    <location>
        <begin position="237"/>
        <end position="247"/>
    </location>
</feature>
<feature type="region of interest" description="Disordered" evidence="2">
    <location>
        <begin position="867"/>
        <end position="908"/>
    </location>
</feature>
<feature type="region of interest" description="Disordered" evidence="2">
    <location>
        <begin position="315"/>
        <end position="379"/>
    </location>
</feature>
<feature type="compositionally biased region" description="Acidic residues" evidence="2">
    <location>
        <begin position="335"/>
        <end position="349"/>
    </location>
</feature>
<gene>
    <name evidence="3" type="ORF">MCOS_LOCUS6976</name>
</gene>
<feature type="region of interest" description="Disordered" evidence="2">
    <location>
        <begin position="454"/>
        <end position="478"/>
    </location>
</feature>
<protein>
    <submittedName>
        <fullName evidence="3">Uncharacterized protein</fullName>
    </submittedName>
</protein>
<feature type="compositionally biased region" description="Basic residues" evidence="2">
    <location>
        <begin position="883"/>
        <end position="901"/>
    </location>
</feature>
<evidence type="ECO:0000256" key="2">
    <source>
        <dbReference type="SAM" id="MobiDB-lite"/>
    </source>
</evidence>
<evidence type="ECO:0000313" key="3">
    <source>
        <dbReference type="EMBL" id="VDD80973.1"/>
    </source>
</evidence>
<feature type="compositionally biased region" description="Polar residues" evidence="2">
    <location>
        <begin position="279"/>
        <end position="291"/>
    </location>
</feature>
<feature type="compositionally biased region" description="Basic residues" evidence="2">
    <location>
        <begin position="925"/>
        <end position="946"/>
    </location>
</feature>
<keyword evidence="4" id="KW-1185">Reference proteome</keyword>
<feature type="compositionally biased region" description="Basic and acidic residues" evidence="2">
    <location>
        <begin position="220"/>
        <end position="235"/>
    </location>
</feature>
<feature type="compositionally biased region" description="Basic and acidic residues" evidence="2">
    <location>
        <begin position="677"/>
        <end position="690"/>
    </location>
</feature>
<feature type="compositionally biased region" description="Basic residues" evidence="2">
    <location>
        <begin position="455"/>
        <end position="465"/>
    </location>
</feature>
<sequence>MQNAVSAARLLINRINSLDPSSQMVFSLPCTNARLCGHENDEGDQNLETISVSAEIIEEVDVSCNSERIVLSISTSEFLCDFIRWEDSQRRGSVLELELNPPDVASGLPEQSVFSALQNSEIRCSQSKQQLLHLLEGLKAYAENMISSSLSQSVSQRELKTAPRCGEVSVDEPNSSFFSCKSPLFIEIDQCDENRPKSFFRDPDVSFEESAEGLGLKCPTPEKDFKSNRRLDKRQTARTPLSVNIGSNGPLRSESKNLESVHSACSPFPVTSGHETHSPSKPTLEDQTLNPAANDDGAVAPAEFVKASQNHYDNANTLEDVNHPSTTAGNNSTVELDEREEVKDPDDDPYVSTQPQSPINNKPRRDLRKNYDVKSNVEPAQVPIKNQQTMENVSNTDETSNAGKDPHGTLQMFAKFVEENSLNLKRRNQRSPSPRADDLIEDFITVLGEEARKPLPGRRNKRKRKEVPNSPRTFTVDIDDTVPLAGNIEGIVRVETSKTETHSQQQEGDLLLVPSSQSLMSPLSPIHPSQEDILGPDSSSGRESQSTQQQSPVDKLANAPALPPSEAIAPTCLLEGSPERARGTAVPSAEACLLSEKRMEALSAHIELIQGGNRGSVDIDEEPLPKLLKKRSPLIVSPDPSEHLVRPSPVASVDLDVSGVTPLHRISQQKHTSPPKPPKDIPLDEDKQKSSEVLANFKTPKRPPSRRSAARTAKVSSVDGPSTQTRNRRSRVSLSPSSSNSSFSSANDDTTLGISRAVDQSAPSPMSTSPFQRLEAVVNAIEEQEQKCSSDDQCSSQGSKIAASFLKPLGLSKRLCNTAATYLVDASPCPESARILSLEEKPAPGGLIVPALGNKYFSITAKSKTRQSDKFADSDSTDQLKSLNKKPKRTSTKSSTTRKRFFSSSFADRNQREAEERFFEVVHKKENKSRKKTSTAKSSRCRRRQPKATTAKSEKQDEDTSTHQLSCQDDGSESSPSFPVPQSLRQNPLESDDSGCRLQSRPAIRRAAAIARSRIVETNRAEEFIDLLSPCSPSNFPTVKERKNMKVDQSPPSVSRLTKTEASVTSEPIDSSLDTSRRSTLGLFAPTPNTSGIYDFTLSEDDELAKGLPRRRQTKYRRLLPRPPVPVKNESTGFQSLAVAEQPTVSKGFLADLNQCISLFFSTLKLTESEFSKRLEQLRNQVEQMQRLVSWSQRRHSGDTPHAH</sequence>
<feature type="region of interest" description="Disordered" evidence="2">
    <location>
        <begin position="664"/>
        <end position="751"/>
    </location>
</feature>
<feature type="compositionally biased region" description="Low complexity" evidence="2">
    <location>
        <begin position="732"/>
        <end position="745"/>
    </location>
</feature>
<feature type="compositionally biased region" description="Polar residues" evidence="2">
    <location>
        <begin position="315"/>
        <end position="334"/>
    </location>
</feature>
<name>A0A0R3UHX1_MESCO</name>
<keyword evidence="1" id="KW-0175">Coiled coil</keyword>
<proteinExistence type="predicted"/>
<feature type="compositionally biased region" description="Basic residues" evidence="2">
    <location>
        <begin position="699"/>
        <end position="709"/>
    </location>
</feature>
<feature type="region of interest" description="Disordered" evidence="2">
    <location>
        <begin position="924"/>
        <end position="1000"/>
    </location>
</feature>